<evidence type="ECO:0000313" key="2">
    <source>
        <dbReference type="Proteomes" id="UP001158576"/>
    </source>
</evidence>
<protein>
    <submittedName>
        <fullName evidence="1">Oidioi.mRNA.OKI2018_I69.XSR.g13424.t1.cds</fullName>
    </submittedName>
</protein>
<proteinExistence type="predicted"/>
<name>A0ABN7SC02_OIKDI</name>
<organism evidence="1 2">
    <name type="scientific">Oikopleura dioica</name>
    <name type="common">Tunicate</name>
    <dbReference type="NCBI Taxonomy" id="34765"/>
    <lineage>
        <taxon>Eukaryota</taxon>
        <taxon>Metazoa</taxon>
        <taxon>Chordata</taxon>
        <taxon>Tunicata</taxon>
        <taxon>Appendicularia</taxon>
        <taxon>Copelata</taxon>
        <taxon>Oikopleuridae</taxon>
        <taxon>Oikopleura</taxon>
    </lineage>
</organism>
<keyword evidence="2" id="KW-1185">Reference proteome</keyword>
<reference evidence="1 2" key="1">
    <citation type="submission" date="2021-04" db="EMBL/GenBank/DDBJ databases">
        <authorList>
            <person name="Bliznina A."/>
        </authorList>
    </citation>
    <scope>NUCLEOTIDE SEQUENCE [LARGE SCALE GENOMIC DNA]</scope>
</reference>
<dbReference type="EMBL" id="OU015569">
    <property type="protein sequence ID" value="CAG5094288.1"/>
    <property type="molecule type" value="Genomic_DNA"/>
</dbReference>
<accession>A0ABN7SC02</accession>
<sequence>MFKISWNQPKCILMTWDEMMPVDGHQCNTRHSGKNQFQAALLWEGDSTVLFTNYEDIQMPLDCVSKRYAMVRVGKICH</sequence>
<evidence type="ECO:0000313" key="1">
    <source>
        <dbReference type="EMBL" id="CAG5094288.1"/>
    </source>
</evidence>
<dbReference type="Proteomes" id="UP001158576">
    <property type="component" value="Chromosome XSR"/>
</dbReference>
<gene>
    <name evidence="1" type="ORF">OKIOD_LOCUS4982</name>
</gene>